<evidence type="ECO:0000313" key="3">
    <source>
        <dbReference type="EMBL" id="GBO13023.1"/>
    </source>
</evidence>
<evidence type="ECO:0000313" key="4">
    <source>
        <dbReference type="EMBL" id="GBO13025.1"/>
    </source>
</evidence>
<dbReference type="EMBL" id="BGPR01037439">
    <property type="protein sequence ID" value="GBO13025.1"/>
    <property type="molecule type" value="Genomic_DNA"/>
</dbReference>
<proteinExistence type="predicted"/>
<name>A0A4Y2UIX3_ARAVE</name>
<comment type="caution">
    <text evidence="4">The sequence shown here is derived from an EMBL/GenBank/DDBJ whole genome shotgun (WGS) entry which is preliminary data.</text>
</comment>
<sequence>MYGGTSVQYGFKPVTLQLRSPDLTTRLPRPPEHNGIYQGWETCGFKAACDLLEFLMRPHELFTICIEICNCLQHKNNYRTITLMILLVQPAAQLPNLMRPFRAKRFPTPGINRASSLLLSFSFYVAQN</sequence>
<accession>A0A4Y2UIX3</accession>
<dbReference type="Proteomes" id="UP000499080">
    <property type="component" value="Unassembled WGS sequence"/>
</dbReference>
<reference evidence="4 5" key="1">
    <citation type="journal article" date="2019" name="Sci. Rep.">
        <title>Orb-weaving spider Araneus ventricosus genome elucidates the spidroin gene catalogue.</title>
        <authorList>
            <person name="Kono N."/>
            <person name="Nakamura H."/>
            <person name="Ohtoshi R."/>
            <person name="Moran D.A.P."/>
            <person name="Shinohara A."/>
            <person name="Yoshida Y."/>
            <person name="Fujiwara M."/>
            <person name="Mori M."/>
            <person name="Tomita M."/>
            <person name="Arakawa K."/>
        </authorList>
    </citation>
    <scope>NUCLEOTIDE SEQUENCE [LARGE SCALE GENOMIC DNA]</scope>
</reference>
<evidence type="ECO:0000313" key="2">
    <source>
        <dbReference type="EMBL" id="GBO13022.1"/>
    </source>
</evidence>
<dbReference type="EMBL" id="BGPR01037435">
    <property type="protein sequence ID" value="GBO13021.1"/>
    <property type="molecule type" value="Genomic_DNA"/>
</dbReference>
<evidence type="ECO:0000313" key="5">
    <source>
        <dbReference type="Proteomes" id="UP000499080"/>
    </source>
</evidence>
<gene>
    <name evidence="4" type="ORF">AVEN_223002_1</name>
    <name evidence="2" type="ORF">AVEN_238506_1</name>
    <name evidence="1" type="ORF">AVEN_5878_1</name>
    <name evidence="3" type="ORF">AVEN_90577_1</name>
</gene>
<organism evidence="4 5">
    <name type="scientific">Araneus ventricosus</name>
    <name type="common">Orbweaver spider</name>
    <name type="synonym">Epeira ventricosa</name>
    <dbReference type="NCBI Taxonomy" id="182803"/>
    <lineage>
        <taxon>Eukaryota</taxon>
        <taxon>Metazoa</taxon>
        <taxon>Ecdysozoa</taxon>
        <taxon>Arthropoda</taxon>
        <taxon>Chelicerata</taxon>
        <taxon>Arachnida</taxon>
        <taxon>Araneae</taxon>
        <taxon>Araneomorphae</taxon>
        <taxon>Entelegynae</taxon>
        <taxon>Araneoidea</taxon>
        <taxon>Araneidae</taxon>
        <taxon>Araneus</taxon>
    </lineage>
</organism>
<keyword evidence="5" id="KW-1185">Reference proteome</keyword>
<dbReference type="EMBL" id="BGPR01037437">
    <property type="protein sequence ID" value="GBO13023.1"/>
    <property type="molecule type" value="Genomic_DNA"/>
</dbReference>
<dbReference type="AlphaFoldDB" id="A0A4Y2UIX3"/>
<protein>
    <submittedName>
        <fullName evidence="4">Uncharacterized protein</fullName>
    </submittedName>
</protein>
<evidence type="ECO:0000313" key="1">
    <source>
        <dbReference type="EMBL" id="GBO13021.1"/>
    </source>
</evidence>
<dbReference type="EMBL" id="BGPR01037436">
    <property type="protein sequence ID" value="GBO13022.1"/>
    <property type="molecule type" value="Genomic_DNA"/>
</dbReference>